<feature type="compositionally biased region" description="Polar residues" evidence="5">
    <location>
        <begin position="110"/>
        <end position="123"/>
    </location>
</feature>
<evidence type="ECO:0000313" key="8">
    <source>
        <dbReference type="Proteomes" id="UP000738349"/>
    </source>
</evidence>
<dbReference type="PROSITE" id="PS00028">
    <property type="entry name" value="ZINC_FINGER_C2H2_1"/>
    <property type="match status" value="2"/>
</dbReference>
<dbReference type="EMBL" id="JAGMUV010000005">
    <property type="protein sequence ID" value="KAH7156423.1"/>
    <property type="molecule type" value="Genomic_DNA"/>
</dbReference>
<feature type="domain" description="C2H2-type" evidence="6">
    <location>
        <begin position="126"/>
        <end position="150"/>
    </location>
</feature>
<dbReference type="PANTHER" id="PTHR23235">
    <property type="entry name" value="KRUEPPEL-LIKE TRANSCRIPTION FACTOR"/>
    <property type="match status" value="1"/>
</dbReference>
<dbReference type="SUPFAM" id="SSF57667">
    <property type="entry name" value="beta-beta-alpha zinc fingers"/>
    <property type="match status" value="2"/>
</dbReference>
<keyword evidence="3" id="KW-0862">Zinc</keyword>
<feature type="region of interest" description="Disordered" evidence="5">
    <location>
        <begin position="1"/>
        <end position="31"/>
    </location>
</feature>
<sequence>MGKKSDGSSHKKRSGKSRQTEDDDIPIDPSLYDWQQQYAAYAASANAYPEVSEAGPSYQDDPEQQSDIQEYYNNLLNQPQATVDPSLLIYDPGPSSAAQYAPSYYYPNTDYDQSEPSSSSTAPNAYECPREDCPYSFPRKTELNKHIKTHDKPIKCSADPNCKTKKAEQRDMDRHYLTAHRAYAQSIGLSLDEYVCLVCRKTFTRLDNLQKHMKRTHSPNK</sequence>
<dbReference type="Pfam" id="PF00096">
    <property type="entry name" value="zf-C2H2"/>
    <property type="match status" value="2"/>
</dbReference>
<feature type="compositionally biased region" description="Polar residues" evidence="5">
    <location>
        <begin position="65"/>
        <end position="77"/>
    </location>
</feature>
<dbReference type="InterPro" id="IPR036236">
    <property type="entry name" value="Znf_C2H2_sf"/>
</dbReference>
<reference evidence="7" key="1">
    <citation type="journal article" date="2021" name="Nat. Commun.">
        <title>Genetic determinants of endophytism in the Arabidopsis root mycobiome.</title>
        <authorList>
            <person name="Mesny F."/>
            <person name="Miyauchi S."/>
            <person name="Thiergart T."/>
            <person name="Pickel B."/>
            <person name="Atanasova L."/>
            <person name="Karlsson M."/>
            <person name="Huettel B."/>
            <person name="Barry K.W."/>
            <person name="Haridas S."/>
            <person name="Chen C."/>
            <person name="Bauer D."/>
            <person name="Andreopoulos W."/>
            <person name="Pangilinan J."/>
            <person name="LaButti K."/>
            <person name="Riley R."/>
            <person name="Lipzen A."/>
            <person name="Clum A."/>
            <person name="Drula E."/>
            <person name="Henrissat B."/>
            <person name="Kohler A."/>
            <person name="Grigoriev I.V."/>
            <person name="Martin F.M."/>
            <person name="Hacquard S."/>
        </authorList>
    </citation>
    <scope>NUCLEOTIDE SEQUENCE</scope>
    <source>
        <strain evidence="7">MPI-CAGE-AT-0147</strain>
    </source>
</reference>
<feature type="region of interest" description="Disordered" evidence="5">
    <location>
        <begin position="50"/>
        <end position="77"/>
    </location>
</feature>
<dbReference type="AlphaFoldDB" id="A0A9P9JFS3"/>
<dbReference type="InterPro" id="IPR013087">
    <property type="entry name" value="Znf_C2H2_type"/>
</dbReference>
<dbReference type="Gene3D" id="3.30.160.60">
    <property type="entry name" value="Classic Zinc Finger"/>
    <property type="match status" value="2"/>
</dbReference>
<evidence type="ECO:0000256" key="2">
    <source>
        <dbReference type="ARBA" id="ARBA00022771"/>
    </source>
</evidence>
<feature type="region of interest" description="Disordered" evidence="5">
    <location>
        <begin position="104"/>
        <end position="125"/>
    </location>
</feature>
<evidence type="ECO:0000256" key="5">
    <source>
        <dbReference type="SAM" id="MobiDB-lite"/>
    </source>
</evidence>
<dbReference type="GO" id="GO:0008270">
    <property type="term" value="F:zinc ion binding"/>
    <property type="evidence" value="ECO:0007669"/>
    <property type="project" value="UniProtKB-KW"/>
</dbReference>
<feature type="domain" description="C2H2-type" evidence="6">
    <location>
        <begin position="194"/>
        <end position="221"/>
    </location>
</feature>
<proteinExistence type="predicted"/>
<name>A0A9P9JFS3_9HYPO</name>
<evidence type="ECO:0000256" key="4">
    <source>
        <dbReference type="PROSITE-ProRule" id="PRU00042"/>
    </source>
</evidence>
<evidence type="ECO:0000256" key="3">
    <source>
        <dbReference type="ARBA" id="ARBA00022833"/>
    </source>
</evidence>
<evidence type="ECO:0000259" key="6">
    <source>
        <dbReference type="PROSITE" id="PS50157"/>
    </source>
</evidence>
<keyword evidence="2 4" id="KW-0863">Zinc-finger</keyword>
<dbReference type="OrthoDB" id="654211at2759"/>
<accession>A0A9P9JFS3</accession>
<keyword evidence="8" id="KW-1185">Reference proteome</keyword>
<dbReference type="PROSITE" id="PS50157">
    <property type="entry name" value="ZINC_FINGER_C2H2_2"/>
    <property type="match status" value="2"/>
</dbReference>
<evidence type="ECO:0000256" key="1">
    <source>
        <dbReference type="ARBA" id="ARBA00022723"/>
    </source>
</evidence>
<protein>
    <recommendedName>
        <fullName evidence="6">C2H2-type domain-containing protein</fullName>
    </recommendedName>
</protein>
<gene>
    <name evidence="7" type="ORF">EDB81DRAFT_880742</name>
</gene>
<comment type="caution">
    <text evidence="7">The sequence shown here is derived from an EMBL/GenBank/DDBJ whole genome shotgun (WGS) entry which is preliminary data.</text>
</comment>
<dbReference type="Proteomes" id="UP000738349">
    <property type="component" value="Unassembled WGS sequence"/>
</dbReference>
<dbReference type="SMART" id="SM00355">
    <property type="entry name" value="ZnF_C2H2"/>
    <property type="match status" value="3"/>
</dbReference>
<keyword evidence="1" id="KW-0479">Metal-binding</keyword>
<organism evidence="7 8">
    <name type="scientific">Dactylonectria macrodidyma</name>
    <dbReference type="NCBI Taxonomy" id="307937"/>
    <lineage>
        <taxon>Eukaryota</taxon>
        <taxon>Fungi</taxon>
        <taxon>Dikarya</taxon>
        <taxon>Ascomycota</taxon>
        <taxon>Pezizomycotina</taxon>
        <taxon>Sordariomycetes</taxon>
        <taxon>Hypocreomycetidae</taxon>
        <taxon>Hypocreales</taxon>
        <taxon>Nectriaceae</taxon>
        <taxon>Dactylonectria</taxon>
    </lineage>
</organism>
<evidence type="ECO:0000313" key="7">
    <source>
        <dbReference type="EMBL" id="KAH7156423.1"/>
    </source>
</evidence>